<dbReference type="Proteomes" id="UP000287910">
    <property type="component" value="Unassembled WGS sequence"/>
</dbReference>
<dbReference type="Gene3D" id="1.10.10.1330">
    <property type="entry name" value="RNA polymerase sigma-54 factor, core-binding domain"/>
    <property type="match status" value="1"/>
</dbReference>
<keyword evidence="2" id="KW-0240">DNA-directed RNA polymerase</keyword>
<reference evidence="11 12" key="1">
    <citation type="submission" date="2018-12" db="EMBL/GenBank/DDBJ databases">
        <title>Lysinibacillus antri sp. nov., isolated from a cave soil.</title>
        <authorList>
            <person name="Narsing Rao M.P."/>
            <person name="Zhang H."/>
            <person name="Dong Z.-Y."/>
            <person name="Niu X.-K."/>
            <person name="Zhang K."/>
            <person name="Fang B.-Z."/>
            <person name="Kang Y.-Q."/>
            <person name="Xiao M."/>
            <person name="Li W.-J."/>
        </authorList>
    </citation>
    <scope>NUCLEOTIDE SEQUENCE [LARGE SCALE GENOMIC DNA]</scope>
    <source>
        <strain evidence="11 12">SYSU K30002</strain>
    </source>
</reference>
<dbReference type="Pfam" id="PF04963">
    <property type="entry name" value="Sigma54_CBD"/>
    <property type="match status" value="1"/>
</dbReference>
<dbReference type="RefSeq" id="WP_126659829.1">
    <property type="nucleotide sequence ID" value="NZ_RYYR01000021.1"/>
</dbReference>
<dbReference type="PANTHER" id="PTHR32248">
    <property type="entry name" value="RNA POLYMERASE SIGMA-54 FACTOR"/>
    <property type="match status" value="1"/>
</dbReference>
<feature type="domain" description="RNA polymerase sigma factor 54 DNA-binding" evidence="9">
    <location>
        <begin position="287"/>
        <end position="441"/>
    </location>
</feature>
<dbReference type="GO" id="GO:0016779">
    <property type="term" value="F:nucleotidyltransferase activity"/>
    <property type="evidence" value="ECO:0007669"/>
    <property type="project" value="UniProtKB-KW"/>
</dbReference>
<dbReference type="EMBL" id="RYYR01000021">
    <property type="protein sequence ID" value="RUL50314.1"/>
    <property type="molecule type" value="Genomic_DNA"/>
</dbReference>
<dbReference type="PANTHER" id="PTHR32248:SF4">
    <property type="entry name" value="RNA POLYMERASE SIGMA-54 FACTOR"/>
    <property type="match status" value="1"/>
</dbReference>
<sequence length="445" mass="51352">MDLSMQQQQKLDMKLALTPQIKQSLEILKFSMEELENFIREEANSNPLIELKEPSSIEQTIEMARLQGDYGGGTSVSNGEALDPLNQVAGSTYSLELHLLEQLAMEKGLTRTEKEVIVYFIQNVNEVGYLVCDLEEVAFRFDLSMDECEKLLQILQSYEPVGIGARNLTECLLIQLNYKKDAPVLAAPFVQHHLEQLANREFQELAKQYETTIEEVQSVLLYIQQLNPYPMIEVEHERTEYIVPDLIVELLNGEVIIRINDVSLPQLSINTYYEELLRTNRDEETNHYLKTKLSDALLLMRGIEQRHETIYKITNFIFQRQKEFLVEGRIALKPLRLKDIAQLAELHESTVSRAIHDKFIQTPKGIFPMKDFFVRGIKTESGEIESTILIKEKIKTMIEQESKPLSDQKIANILMAEGIQIARRTVAKYREELGFLQSTKRAKKE</sequence>
<keyword evidence="5" id="KW-0805">Transcription regulation</keyword>
<evidence type="ECO:0000256" key="2">
    <source>
        <dbReference type="ARBA" id="ARBA00022478"/>
    </source>
</evidence>
<evidence type="ECO:0000259" key="10">
    <source>
        <dbReference type="Pfam" id="PF04963"/>
    </source>
</evidence>
<dbReference type="AlphaFoldDB" id="A0A432L9B8"/>
<dbReference type="Pfam" id="PF00309">
    <property type="entry name" value="Sigma54_AID"/>
    <property type="match status" value="1"/>
</dbReference>
<dbReference type="NCBIfam" id="TIGR02395">
    <property type="entry name" value="rpoN_sigma"/>
    <property type="match status" value="1"/>
</dbReference>
<evidence type="ECO:0000256" key="7">
    <source>
        <dbReference type="ARBA" id="ARBA00023125"/>
    </source>
</evidence>
<comment type="similarity">
    <text evidence="1">Belongs to the sigma-54 factor family.</text>
</comment>
<evidence type="ECO:0000259" key="9">
    <source>
        <dbReference type="Pfam" id="PF04552"/>
    </source>
</evidence>
<evidence type="ECO:0000256" key="1">
    <source>
        <dbReference type="ARBA" id="ARBA00008798"/>
    </source>
</evidence>
<dbReference type="InterPro" id="IPR007634">
    <property type="entry name" value="RNA_pol_sigma_54_DNA-bd"/>
</dbReference>
<comment type="caution">
    <text evidence="11">The sequence shown here is derived from an EMBL/GenBank/DDBJ whole genome shotgun (WGS) entry which is preliminary data.</text>
</comment>
<evidence type="ECO:0000313" key="12">
    <source>
        <dbReference type="Proteomes" id="UP000287910"/>
    </source>
</evidence>
<evidence type="ECO:0000313" key="11">
    <source>
        <dbReference type="EMBL" id="RUL50314.1"/>
    </source>
</evidence>
<proteinExistence type="inferred from homology"/>
<keyword evidence="6" id="KW-0731">Sigma factor</keyword>
<evidence type="ECO:0000256" key="4">
    <source>
        <dbReference type="ARBA" id="ARBA00022695"/>
    </source>
</evidence>
<evidence type="ECO:0000256" key="5">
    <source>
        <dbReference type="ARBA" id="ARBA00023015"/>
    </source>
</evidence>
<dbReference type="InterPro" id="IPR038709">
    <property type="entry name" value="RpoN_core-bd_sf"/>
</dbReference>
<evidence type="ECO:0000256" key="3">
    <source>
        <dbReference type="ARBA" id="ARBA00022679"/>
    </source>
</evidence>
<dbReference type="PROSITE" id="PS50044">
    <property type="entry name" value="SIGMA54_3"/>
    <property type="match status" value="1"/>
</dbReference>
<dbReference type="InterPro" id="IPR000394">
    <property type="entry name" value="RNA_pol_sigma_54"/>
</dbReference>
<accession>A0A432L9B8</accession>
<dbReference type="InterPro" id="IPR007046">
    <property type="entry name" value="RNA_pol_sigma_54_core-bd"/>
</dbReference>
<dbReference type="GO" id="GO:0006352">
    <property type="term" value="P:DNA-templated transcription initiation"/>
    <property type="evidence" value="ECO:0007669"/>
    <property type="project" value="InterPro"/>
</dbReference>
<name>A0A432L9B8_9BACI</name>
<gene>
    <name evidence="11" type="primary">rpoN</name>
    <name evidence="11" type="ORF">EK386_14135</name>
</gene>
<feature type="domain" description="RNA polymerase sigma factor 54 core-binding" evidence="10">
    <location>
        <begin position="87"/>
        <end position="273"/>
    </location>
</feature>
<dbReference type="Gene3D" id="1.10.10.60">
    <property type="entry name" value="Homeodomain-like"/>
    <property type="match status" value="1"/>
</dbReference>
<protein>
    <submittedName>
        <fullName evidence="11">RNA polymerase sigma-54 factor</fullName>
    </submittedName>
</protein>
<dbReference type="GO" id="GO:0000428">
    <property type="term" value="C:DNA-directed RNA polymerase complex"/>
    <property type="evidence" value="ECO:0007669"/>
    <property type="project" value="UniProtKB-KW"/>
</dbReference>
<keyword evidence="8" id="KW-0804">Transcription</keyword>
<dbReference type="GO" id="GO:0003677">
    <property type="term" value="F:DNA binding"/>
    <property type="evidence" value="ECO:0007669"/>
    <property type="project" value="UniProtKB-KW"/>
</dbReference>
<dbReference type="PROSITE" id="PS00718">
    <property type="entry name" value="SIGMA54_2"/>
    <property type="match status" value="1"/>
</dbReference>
<dbReference type="PIRSF" id="PIRSF000774">
    <property type="entry name" value="RpoN"/>
    <property type="match status" value="1"/>
</dbReference>
<keyword evidence="3" id="KW-0808">Transferase</keyword>
<dbReference type="GO" id="GO:0016987">
    <property type="term" value="F:sigma factor activity"/>
    <property type="evidence" value="ECO:0007669"/>
    <property type="project" value="UniProtKB-KW"/>
</dbReference>
<dbReference type="Pfam" id="PF04552">
    <property type="entry name" value="Sigma54_DBD"/>
    <property type="match status" value="1"/>
</dbReference>
<keyword evidence="4" id="KW-0548">Nucleotidyltransferase</keyword>
<evidence type="ECO:0000256" key="8">
    <source>
        <dbReference type="ARBA" id="ARBA00023163"/>
    </source>
</evidence>
<organism evidence="11 12">
    <name type="scientific">Lysinibacillus antri</name>
    <dbReference type="NCBI Taxonomy" id="2498145"/>
    <lineage>
        <taxon>Bacteria</taxon>
        <taxon>Bacillati</taxon>
        <taxon>Bacillota</taxon>
        <taxon>Bacilli</taxon>
        <taxon>Bacillales</taxon>
        <taxon>Bacillaceae</taxon>
        <taxon>Lysinibacillus</taxon>
    </lineage>
</organism>
<dbReference type="PRINTS" id="PR00045">
    <property type="entry name" value="SIGMA54FCT"/>
</dbReference>
<evidence type="ECO:0000256" key="6">
    <source>
        <dbReference type="ARBA" id="ARBA00023082"/>
    </source>
</evidence>
<dbReference type="GO" id="GO:0001216">
    <property type="term" value="F:DNA-binding transcription activator activity"/>
    <property type="evidence" value="ECO:0007669"/>
    <property type="project" value="InterPro"/>
</dbReference>
<keyword evidence="12" id="KW-1185">Reference proteome</keyword>
<keyword evidence="7" id="KW-0238">DNA-binding</keyword>